<protein>
    <submittedName>
        <fullName evidence="2">Uncharacterized protein</fullName>
    </submittedName>
</protein>
<feature type="region of interest" description="Disordered" evidence="1">
    <location>
        <begin position="82"/>
        <end position="114"/>
    </location>
</feature>
<feature type="compositionally biased region" description="Polar residues" evidence="1">
    <location>
        <begin position="33"/>
        <end position="48"/>
    </location>
</feature>
<feature type="non-terminal residue" evidence="2">
    <location>
        <position position="193"/>
    </location>
</feature>
<accession>A0A1E3PHW0</accession>
<reference evidence="2 3" key="1">
    <citation type="journal article" date="2016" name="Proc. Natl. Acad. Sci. U.S.A.">
        <title>Comparative genomics of biotechnologically important yeasts.</title>
        <authorList>
            <person name="Riley R."/>
            <person name="Haridas S."/>
            <person name="Wolfe K.H."/>
            <person name="Lopes M.R."/>
            <person name="Hittinger C.T."/>
            <person name="Goeker M."/>
            <person name="Salamov A.A."/>
            <person name="Wisecaver J.H."/>
            <person name="Long T.M."/>
            <person name="Calvey C.H."/>
            <person name="Aerts A.L."/>
            <person name="Barry K.W."/>
            <person name="Choi C."/>
            <person name="Clum A."/>
            <person name="Coughlan A.Y."/>
            <person name="Deshpande S."/>
            <person name="Douglass A.P."/>
            <person name="Hanson S.J."/>
            <person name="Klenk H.-P."/>
            <person name="LaButti K.M."/>
            <person name="Lapidus A."/>
            <person name="Lindquist E.A."/>
            <person name="Lipzen A.M."/>
            <person name="Meier-Kolthoff J.P."/>
            <person name="Ohm R.A."/>
            <person name="Otillar R.P."/>
            <person name="Pangilinan J.L."/>
            <person name="Peng Y."/>
            <person name="Rokas A."/>
            <person name="Rosa C.A."/>
            <person name="Scheuner C."/>
            <person name="Sibirny A.A."/>
            <person name="Slot J.C."/>
            <person name="Stielow J.B."/>
            <person name="Sun H."/>
            <person name="Kurtzman C.P."/>
            <person name="Blackwell M."/>
            <person name="Grigoriev I.V."/>
            <person name="Jeffries T.W."/>
        </authorList>
    </citation>
    <scope>NUCLEOTIDE SEQUENCE [LARGE SCALE GENOMIC DNA]</scope>
    <source>
        <strain evidence="2 3">DSM 6958</strain>
    </source>
</reference>
<feature type="compositionally biased region" description="Polar residues" evidence="1">
    <location>
        <begin position="87"/>
        <end position="101"/>
    </location>
</feature>
<dbReference type="Proteomes" id="UP000095009">
    <property type="component" value="Unassembled WGS sequence"/>
</dbReference>
<evidence type="ECO:0000256" key="1">
    <source>
        <dbReference type="SAM" id="MobiDB-lite"/>
    </source>
</evidence>
<organism evidence="2 3">
    <name type="scientific">Nadsonia fulvescens var. elongata DSM 6958</name>
    <dbReference type="NCBI Taxonomy" id="857566"/>
    <lineage>
        <taxon>Eukaryota</taxon>
        <taxon>Fungi</taxon>
        <taxon>Dikarya</taxon>
        <taxon>Ascomycota</taxon>
        <taxon>Saccharomycotina</taxon>
        <taxon>Dipodascomycetes</taxon>
        <taxon>Dipodascales</taxon>
        <taxon>Dipodascales incertae sedis</taxon>
        <taxon>Nadsonia</taxon>
    </lineage>
</organism>
<gene>
    <name evidence="2" type="ORF">NADFUDRAFT_83503</name>
</gene>
<feature type="compositionally biased region" description="Polar residues" evidence="1">
    <location>
        <begin position="154"/>
        <end position="163"/>
    </location>
</feature>
<feature type="region of interest" description="Disordered" evidence="1">
    <location>
        <begin position="154"/>
        <end position="193"/>
    </location>
</feature>
<sequence length="193" mass="21563">MINNANPRVYASQKEIISREIPAPSYHPPLHATNRNVRYQQRPRSVDYSTNQYSHSMHAPQIYNRSQAPTSEQPYISQAMPQGYRINGSSPTNNNGRSMSLANGPRPDLRSNHSRQDNFAAYDNSQPRMVNAVPKNQGHPLTGAFYSGPEFSNPNIRSRSASPLKNYYSGQGPAPTSFCPPQSFNINGRPRST</sequence>
<proteinExistence type="predicted"/>
<dbReference type="EMBL" id="KV454411">
    <property type="protein sequence ID" value="ODQ64532.1"/>
    <property type="molecule type" value="Genomic_DNA"/>
</dbReference>
<feature type="compositionally biased region" description="Polar residues" evidence="1">
    <location>
        <begin position="179"/>
        <end position="193"/>
    </location>
</feature>
<feature type="region of interest" description="Disordered" evidence="1">
    <location>
        <begin position="23"/>
        <end position="48"/>
    </location>
</feature>
<dbReference type="AlphaFoldDB" id="A0A1E3PHW0"/>
<keyword evidence="3" id="KW-1185">Reference proteome</keyword>
<evidence type="ECO:0000313" key="3">
    <source>
        <dbReference type="Proteomes" id="UP000095009"/>
    </source>
</evidence>
<name>A0A1E3PHW0_9ASCO</name>
<evidence type="ECO:0000313" key="2">
    <source>
        <dbReference type="EMBL" id="ODQ64532.1"/>
    </source>
</evidence>